<protein>
    <recommendedName>
        <fullName evidence="2">GTP cyclohydrolase 1 type 2 homolog</fullName>
    </recommendedName>
</protein>
<keyword evidence="5" id="KW-1185">Reference proteome</keyword>
<organism evidence="4 5">
    <name type="scientific">Paenibacillus terricola</name>
    <dbReference type="NCBI Taxonomy" id="2763503"/>
    <lineage>
        <taxon>Bacteria</taxon>
        <taxon>Bacillati</taxon>
        <taxon>Bacillota</taxon>
        <taxon>Bacilli</taxon>
        <taxon>Bacillales</taxon>
        <taxon>Paenibacillaceae</taxon>
        <taxon>Paenibacillus</taxon>
    </lineage>
</organism>
<keyword evidence="3" id="KW-0479">Metal-binding</keyword>
<dbReference type="Proteomes" id="UP000609346">
    <property type="component" value="Unassembled WGS sequence"/>
</dbReference>
<dbReference type="SUPFAM" id="SSF102705">
    <property type="entry name" value="NIF3 (NGG1p interacting factor 3)-like"/>
    <property type="match status" value="1"/>
</dbReference>
<evidence type="ECO:0000313" key="4">
    <source>
        <dbReference type="EMBL" id="MBD3922137.1"/>
    </source>
</evidence>
<reference evidence="4 5" key="1">
    <citation type="submission" date="2020-09" db="EMBL/GenBank/DDBJ databases">
        <title>Paenibacillus sp. strain PR3 16S rRNA gene Genome sequencing and assembly.</title>
        <authorList>
            <person name="Kim J."/>
        </authorList>
    </citation>
    <scope>NUCLEOTIDE SEQUENCE [LARGE SCALE GENOMIC DNA]</scope>
    <source>
        <strain evidence="4 5">PR3</strain>
    </source>
</reference>
<dbReference type="InterPro" id="IPR002678">
    <property type="entry name" value="DUF34/NIF3"/>
</dbReference>
<evidence type="ECO:0000256" key="2">
    <source>
        <dbReference type="ARBA" id="ARBA00022112"/>
    </source>
</evidence>
<name>A0ABR8N1S8_9BACL</name>
<dbReference type="PANTHER" id="PTHR13799">
    <property type="entry name" value="NGG1 INTERACTING FACTOR 3"/>
    <property type="match status" value="1"/>
</dbReference>
<dbReference type="InterPro" id="IPR036069">
    <property type="entry name" value="DUF34/NIF3_sf"/>
</dbReference>
<comment type="similarity">
    <text evidence="1">Belongs to the GTP cyclohydrolase I type 2/NIF3 family.</text>
</comment>
<evidence type="ECO:0000313" key="5">
    <source>
        <dbReference type="Proteomes" id="UP000609346"/>
    </source>
</evidence>
<sequence length="253" mass="28880">MNIQQFKTRIEELFGQLLVDFHENEEYGYNNVSSTEYRTIGYATNLTPEIILQAAEQKVDLIVTHHDAWDFVYGMKERCNALLEEHHMTHFFIHLPLDYAEFGTCNSLLQLLGANIVQQSQHINGDSSIGIGELKHPVTLEELAATMSGVLEEKVFVGRNSDKVIRRIGMVTGAGNSTNQLKEAMEYNCDVYITGEKTLYTVQYAKFIHMNLIVGSHTFTEIFGVRSLVFKIQEQFPDLEIVQLNEEHNEVMT</sequence>
<comment type="caution">
    <text evidence="4">The sequence shown here is derived from an EMBL/GenBank/DDBJ whole genome shotgun (WGS) entry which is preliminary data.</text>
</comment>
<proteinExistence type="inferred from homology"/>
<dbReference type="Gene3D" id="3.40.1390.30">
    <property type="entry name" value="NIF3 (NGG1p interacting factor 3)-like"/>
    <property type="match status" value="2"/>
</dbReference>
<dbReference type="PANTHER" id="PTHR13799:SF14">
    <property type="entry name" value="GTP CYCLOHYDROLASE 1 TYPE 2 HOMOLOG"/>
    <property type="match status" value="1"/>
</dbReference>
<dbReference type="Pfam" id="PF01784">
    <property type="entry name" value="DUF34_NIF3"/>
    <property type="match status" value="1"/>
</dbReference>
<dbReference type="RefSeq" id="WP_191206446.1">
    <property type="nucleotide sequence ID" value="NZ_JACXZA010000008.1"/>
</dbReference>
<evidence type="ECO:0000256" key="3">
    <source>
        <dbReference type="ARBA" id="ARBA00022723"/>
    </source>
</evidence>
<dbReference type="EMBL" id="JACXZA010000008">
    <property type="protein sequence ID" value="MBD3922137.1"/>
    <property type="molecule type" value="Genomic_DNA"/>
</dbReference>
<gene>
    <name evidence="4" type="ORF">H8B09_25495</name>
</gene>
<accession>A0ABR8N1S8</accession>
<evidence type="ECO:0000256" key="1">
    <source>
        <dbReference type="ARBA" id="ARBA00006964"/>
    </source>
</evidence>